<name>A0A1Z5ISX9_9LACO</name>
<evidence type="ECO:0000313" key="4">
    <source>
        <dbReference type="Proteomes" id="UP000198414"/>
    </source>
</evidence>
<reference evidence="3 4" key="1">
    <citation type="submission" date="2015-11" db="EMBL/GenBank/DDBJ databases">
        <title>Draft genome sequences of new species of the genus Lactobacillus isolated from orchardgrass silage.</title>
        <authorList>
            <person name="Tohno M."/>
            <person name="Tanizawa Y."/>
            <person name="Arita M."/>
        </authorList>
    </citation>
    <scope>NUCLEOTIDE SEQUENCE [LARGE SCALE GENOMIC DNA]</scope>
    <source>
        <strain evidence="3 4">IWT25</strain>
    </source>
</reference>
<evidence type="ECO:0008006" key="5">
    <source>
        <dbReference type="Google" id="ProtNLM"/>
    </source>
</evidence>
<feature type="region of interest" description="Disordered" evidence="1">
    <location>
        <begin position="21"/>
        <end position="75"/>
    </location>
</feature>
<dbReference type="PROSITE" id="PS51257">
    <property type="entry name" value="PROKAR_LIPOPROTEIN"/>
    <property type="match status" value="1"/>
</dbReference>
<sequence length="193" mass="20555" precursor="true">MNKVALPMTLLSMLLLSGCGNQSAKHADSSQQSTSSKVVASKKASQQTATSQSSSSSTSSTSSTSASTSSSSSMAVADNSSTVKQFVAGQDFKIEPVLYNGEPVNKAMDQQKAPQNTVHDYTVLVNFDQASKATTQYIGEMRPEHKSYTVANNTLTLGKYHIPFSTNGKTVTFLPWKASDGQGGTITYKFTNQ</sequence>
<comment type="caution">
    <text evidence="3">The sequence shown here is derived from an EMBL/GenBank/DDBJ whole genome shotgun (WGS) entry which is preliminary data.</text>
</comment>
<dbReference type="AlphaFoldDB" id="A0A1Z5ISX9"/>
<organism evidence="3 4">
    <name type="scientific">Secundilactobacillus pentosiphilus</name>
    <dbReference type="NCBI Taxonomy" id="1714682"/>
    <lineage>
        <taxon>Bacteria</taxon>
        <taxon>Bacillati</taxon>
        <taxon>Bacillota</taxon>
        <taxon>Bacilli</taxon>
        <taxon>Lactobacillales</taxon>
        <taxon>Lactobacillaceae</taxon>
        <taxon>Secundilactobacillus</taxon>
    </lineage>
</organism>
<dbReference type="RefSeq" id="WP_089120301.1">
    <property type="nucleotide sequence ID" value="NZ_BCMI01000001.1"/>
</dbReference>
<gene>
    <name evidence="3" type="ORF">IWT25_00169</name>
</gene>
<evidence type="ECO:0000256" key="1">
    <source>
        <dbReference type="SAM" id="MobiDB-lite"/>
    </source>
</evidence>
<dbReference type="OrthoDB" id="2200318at2"/>
<dbReference type="EMBL" id="BCMI01000001">
    <property type="protein sequence ID" value="GAX04875.1"/>
    <property type="molecule type" value="Genomic_DNA"/>
</dbReference>
<keyword evidence="2" id="KW-0732">Signal</keyword>
<evidence type="ECO:0000256" key="2">
    <source>
        <dbReference type="SAM" id="SignalP"/>
    </source>
</evidence>
<evidence type="ECO:0000313" key="3">
    <source>
        <dbReference type="EMBL" id="GAX04875.1"/>
    </source>
</evidence>
<feature type="compositionally biased region" description="Low complexity" evidence="1">
    <location>
        <begin position="29"/>
        <end position="73"/>
    </location>
</feature>
<accession>A0A1Z5ISX9</accession>
<feature type="chain" id="PRO_5039662685" description="Lipoprotein" evidence="2">
    <location>
        <begin position="25"/>
        <end position="193"/>
    </location>
</feature>
<dbReference type="Proteomes" id="UP000198414">
    <property type="component" value="Unassembled WGS sequence"/>
</dbReference>
<protein>
    <recommendedName>
        <fullName evidence="5">Lipoprotein</fullName>
    </recommendedName>
</protein>
<proteinExistence type="predicted"/>
<feature type="signal peptide" evidence="2">
    <location>
        <begin position="1"/>
        <end position="24"/>
    </location>
</feature>